<evidence type="ECO:0000313" key="14">
    <source>
        <dbReference type="Proteomes" id="UP000443423"/>
    </source>
</evidence>
<keyword evidence="14" id="KW-1185">Reference proteome</keyword>
<evidence type="ECO:0000256" key="10">
    <source>
        <dbReference type="ARBA" id="ARBA00023201"/>
    </source>
</evidence>
<evidence type="ECO:0000256" key="9">
    <source>
        <dbReference type="ARBA" id="ARBA00023136"/>
    </source>
</evidence>
<dbReference type="GO" id="GO:0098719">
    <property type="term" value="P:sodium ion import across plasma membrane"/>
    <property type="evidence" value="ECO:0007669"/>
    <property type="project" value="TreeGrafter"/>
</dbReference>
<evidence type="ECO:0000256" key="3">
    <source>
        <dbReference type="ARBA" id="ARBA00022449"/>
    </source>
</evidence>
<evidence type="ECO:0000256" key="2">
    <source>
        <dbReference type="ARBA" id="ARBA00022448"/>
    </source>
</evidence>
<dbReference type="GO" id="GO:0015385">
    <property type="term" value="F:sodium:proton antiporter activity"/>
    <property type="evidence" value="ECO:0007669"/>
    <property type="project" value="InterPro"/>
</dbReference>
<keyword evidence="2" id="KW-0813">Transport</keyword>
<feature type="transmembrane region" description="Helical" evidence="11">
    <location>
        <begin position="226"/>
        <end position="243"/>
    </location>
</feature>
<comment type="caution">
    <text evidence="13">The sequence shown here is derived from an EMBL/GenBank/DDBJ whole genome shotgun (WGS) entry which is preliminary data.</text>
</comment>
<feature type="domain" description="Cation/H+ exchanger transmembrane" evidence="12">
    <location>
        <begin position="17"/>
        <end position="403"/>
    </location>
</feature>
<dbReference type="OrthoDB" id="11709at2157"/>
<dbReference type="PANTHER" id="PTHR10110">
    <property type="entry name" value="SODIUM/HYDROGEN EXCHANGER"/>
    <property type="match status" value="1"/>
</dbReference>
<feature type="transmembrane region" description="Helical" evidence="11">
    <location>
        <begin position="84"/>
        <end position="106"/>
    </location>
</feature>
<evidence type="ECO:0000256" key="7">
    <source>
        <dbReference type="ARBA" id="ARBA00023053"/>
    </source>
</evidence>
<dbReference type="Gene3D" id="6.10.140.1330">
    <property type="match status" value="1"/>
</dbReference>
<keyword evidence="9 11" id="KW-0472">Membrane</keyword>
<keyword evidence="8" id="KW-0406">Ion transport</keyword>
<sequence>MAETVVVLSELLLVLAISIAVRVFASRVGISYIVGLVLVGFAVAVLGIQLEIPLSPDLIMVVFLPTVLFQGATEIEPGHFWDNLPFVLVITVFGLPVAIAFIGWVGSHLLGFSLLVSLLFATIVYPVDPVSVIRIFREVDAPPRLAALVESESHLGDGFVIVLYTTIVAVLLRTDHGSVDLGTLWSLSDALAVAWDIIFVSIGGLVFGIVSGFAVYLVLRAEEERMVDLLLTIFLPYGSYLLADQLLGVSGVLATVAAGLVIGSYGKRDAIHPDNIDYLENMWDAAAFLISTYLFLLIGMQVSVAELLRHLDLVVLTVVLVLVTRATVVYTLVGALNRTSSESVARNYQHIMVWSGLHTVVPVALVLSLPSSIPFRDTLQAMVLGVAVLSIVFQGSLLPYILRAVIPKGPRQTTNP</sequence>
<evidence type="ECO:0000259" key="12">
    <source>
        <dbReference type="Pfam" id="PF00999"/>
    </source>
</evidence>
<name>A0A6A8G9W3_9EURY</name>
<feature type="transmembrane region" description="Helical" evidence="11">
    <location>
        <begin position="314"/>
        <end position="336"/>
    </location>
</feature>
<dbReference type="InterPro" id="IPR018422">
    <property type="entry name" value="Cation/H_exchanger_CPA1"/>
</dbReference>
<reference evidence="13 14" key="1">
    <citation type="submission" date="2019-11" db="EMBL/GenBank/DDBJ databases">
        <title>Whole genome sequence of Haloferax sp. MBLA0078.</title>
        <authorList>
            <person name="Seo M.-J."/>
            <person name="Cho E.-S."/>
        </authorList>
    </citation>
    <scope>NUCLEOTIDE SEQUENCE [LARGE SCALE GENOMIC DNA]</scope>
    <source>
        <strain evidence="13 14">MBLA0078</strain>
    </source>
</reference>
<keyword evidence="10" id="KW-0739">Sodium transport</keyword>
<dbReference type="InterPro" id="IPR006153">
    <property type="entry name" value="Cation/H_exchanger_TM"/>
</dbReference>
<dbReference type="RefSeq" id="WP_151113444.1">
    <property type="nucleotide sequence ID" value="NZ_WKJQ01000001.1"/>
</dbReference>
<protein>
    <submittedName>
        <fullName evidence="13">Sodium:proton antiporter</fullName>
    </submittedName>
</protein>
<evidence type="ECO:0000256" key="8">
    <source>
        <dbReference type="ARBA" id="ARBA00023065"/>
    </source>
</evidence>
<keyword evidence="3" id="KW-0050">Antiport</keyword>
<accession>A0A6A8G9W3</accession>
<feature type="transmembrane region" description="Helical" evidence="11">
    <location>
        <begin position="381"/>
        <end position="402"/>
    </location>
</feature>
<feature type="transmembrane region" description="Helical" evidence="11">
    <location>
        <begin position="6"/>
        <end position="25"/>
    </location>
</feature>
<dbReference type="GO" id="GO:0005886">
    <property type="term" value="C:plasma membrane"/>
    <property type="evidence" value="ECO:0007669"/>
    <property type="project" value="UniProtKB-SubCell"/>
</dbReference>
<dbReference type="Pfam" id="PF00999">
    <property type="entry name" value="Na_H_Exchanger"/>
    <property type="match status" value="1"/>
</dbReference>
<feature type="transmembrane region" description="Helical" evidence="11">
    <location>
        <begin position="249"/>
        <end position="266"/>
    </location>
</feature>
<keyword evidence="6 11" id="KW-1133">Transmembrane helix</keyword>
<feature type="transmembrane region" description="Helical" evidence="11">
    <location>
        <begin position="112"/>
        <end position="133"/>
    </location>
</feature>
<dbReference type="EMBL" id="WKJQ01000001">
    <property type="protein sequence ID" value="MRW97811.1"/>
    <property type="molecule type" value="Genomic_DNA"/>
</dbReference>
<feature type="transmembrane region" description="Helical" evidence="11">
    <location>
        <begin position="348"/>
        <end position="369"/>
    </location>
</feature>
<evidence type="ECO:0000313" key="13">
    <source>
        <dbReference type="EMBL" id="MRW97811.1"/>
    </source>
</evidence>
<proteinExistence type="predicted"/>
<gene>
    <name evidence="13" type="ORF">GJR99_14670</name>
</gene>
<feature type="transmembrane region" description="Helical" evidence="11">
    <location>
        <begin position="192"/>
        <end position="219"/>
    </location>
</feature>
<feature type="transmembrane region" description="Helical" evidence="11">
    <location>
        <begin position="286"/>
        <end position="308"/>
    </location>
</feature>
<evidence type="ECO:0000256" key="6">
    <source>
        <dbReference type="ARBA" id="ARBA00022989"/>
    </source>
</evidence>
<feature type="transmembrane region" description="Helical" evidence="11">
    <location>
        <begin position="30"/>
        <end position="48"/>
    </location>
</feature>
<keyword evidence="7" id="KW-0915">Sodium</keyword>
<evidence type="ECO:0000256" key="11">
    <source>
        <dbReference type="SAM" id="Phobius"/>
    </source>
</evidence>
<comment type="subcellular location">
    <subcellularLocation>
        <location evidence="1">Cell membrane</location>
        <topology evidence="1">Multi-pass membrane protein</topology>
    </subcellularLocation>
</comment>
<keyword evidence="5 11" id="KW-0812">Transmembrane</keyword>
<organism evidence="13 14">
    <name type="scientific">Haloferax marinum</name>
    <dbReference type="NCBI Taxonomy" id="2666143"/>
    <lineage>
        <taxon>Archaea</taxon>
        <taxon>Methanobacteriati</taxon>
        <taxon>Methanobacteriota</taxon>
        <taxon>Stenosarchaea group</taxon>
        <taxon>Halobacteria</taxon>
        <taxon>Halobacteriales</taxon>
        <taxon>Haloferacaceae</taxon>
        <taxon>Haloferax</taxon>
    </lineage>
</organism>
<dbReference type="GO" id="GO:0051453">
    <property type="term" value="P:regulation of intracellular pH"/>
    <property type="evidence" value="ECO:0007669"/>
    <property type="project" value="TreeGrafter"/>
</dbReference>
<dbReference type="PANTHER" id="PTHR10110:SF195">
    <property type="entry name" value="NA(+)_H(+) ANTIPORTER NHAS2"/>
    <property type="match status" value="1"/>
</dbReference>
<dbReference type="GO" id="GO:0015386">
    <property type="term" value="F:potassium:proton antiporter activity"/>
    <property type="evidence" value="ECO:0007669"/>
    <property type="project" value="TreeGrafter"/>
</dbReference>
<keyword evidence="4" id="KW-1003">Cell membrane</keyword>
<evidence type="ECO:0000256" key="4">
    <source>
        <dbReference type="ARBA" id="ARBA00022475"/>
    </source>
</evidence>
<dbReference type="Proteomes" id="UP000443423">
    <property type="component" value="Unassembled WGS sequence"/>
</dbReference>
<evidence type="ECO:0000256" key="1">
    <source>
        <dbReference type="ARBA" id="ARBA00004651"/>
    </source>
</evidence>
<dbReference type="AlphaFoldDB" id="A0A6A8G9W3"/>
<evidence type="ECO:0000256" key="5">
    <source>
        <dbReference type="ARBA" id="ARBA00022692"/>
    </source>
</evidence>